<dbReference type="GO" id="GO:0006508">
    <property type="term" value="P:proteolysis"/>
    <property type="evidence" value="ECO:0007669"/>
    <property type="project" value="UniProtKB-KW"/>
</dbReference>
<feature type="domain" description="Lon proteolytic" evidence="3">
    <location>
        <begin position="509"/>
        <end position="704"/>
    </location>
</feature>
<dbReference type="InterPro" id="IPR008269">
    <property type="entry name" value="Lon_proteolytic"/>
</dbReference>
<dbReference type="SUPFAM" id="SSF52540">
    <property type="entry name" value="P-loop containing nucleoside triphosphate hydrolases"/>
    <property type="match status" value="1"/>
</dbReference>
<keyword evidence="5" id="KW-1185">Reference proteome</keyword>
<dbReference type="EMBL" id="LN794158">
    <property type="protein sequence ID" value="CEN56016.1"/>
    <property type="molecule type" value="Genomic_DNA"/>
</dbReference>
<keyword evidence="1 2" id="KW-0645">Protease</keyword>
<dbReference type="STRING" id="1581680.BN1209_0974"/>
<dbReference type="PRINTS" id="PR00830">
    <property type="entry name" value="ENDOLAPTASE"/>
</dbReference>
<evidence type="ECO:0000259" key="3">
    <source>
        <dbReference type="PROSITE" id="PS51786"/>
    </source>
</evidence>
<feature type="active site" evidence="2">
    <location>
        <position position="642"/>
    </location>
</feature>
<dbReference type="HOGENOM" id="CLU_014785_0_1_4"/>
<dbReference type="InterPro" id="IPR027065">
    <property type="entry name" value="Lon_Prtase"/>
</dbReference>
<dbReference type="InterPro" id="IPR041699">
    <property type="entry name" value="AAA_32"/>
</dbReference>
<dbReference type="OrthoDB" id="9758568at2"/>
<comment type="similarity">
    <text evidence="2">Belongs to the peptidase S16 family.</text>
</comment>
<evidence type="ECO:0000256" key="1">
    <source>
        <dbReference type="ARBA" id="ARBA00022670"/>
    </source>
</evidence>
<dbReference type="PANTHER" id="PTHR10046">
    <property type="entry name" value="ATP DEPENDENT LON PROTEASE FAMILY MEMBER"/>
    <property type="match status" value="1"/>
</dbReference>
<reference evidence="5" key="1">
    <citation type="submission" date="2014-12" db="EMBL/GenBank/DDBJ databases">
        <authorList>
            <person name="Salcher M.M."/>
        </authorList>
    </citation>
    <scope>NUCLEOTIDE SEQUENCE [LARGE SCALE GENOMIC DNA]</scope>
    <source>
        <strain evidence="5">MMS-10A-171</strain>
    </source>
</reference>
<dbReference type="GO" id="GO:0004176">
    <property type="term" value="F:ATP-dependent peptidase activity"/>
    <property type="evidence" value="ECO:0007669"/>
    <property type="project" value="UniProtKB-UniRule"/>
</dbReference>
<dbReference type="InterPro" id="IPR027417">
    <property type="entry name" value="P-loop_NTPase"/>
</dbReference>
<accession>A0A0B7IUN0</accession>
<protein>
    <recommendedName>
        <fullName evidence="2">endopeptidase La</fullName>
        <ecNumber evidence="2">3.4.21.53</ecNumber>
    </recommendedName>
</protein>
<evidence type="ECO:0000256" key="2">
    <source>
        <dbReference type="PROSITE-ProRule" id="PRU01122"/>
    </source>
</evidence>
<dbReference type="Proteomes" id="UP000056322">
    <property type="component" value="Chromosome 1"/>
</dbReference>
<comment type="catalytic activity">
    <reaction evidence="2">
        <text>Hydrolysis of proteins in presence of ATP.</text>
        <dbReference type="EC" id="3.4.21.53"/>
    </reaction>
</comment>
<dbReference type="PROSITE" id="PS51786">
    <property type="entry name" value="LON_PROTEOLYTIC"/>
    <property type="match status" value="1"/>
</dbReference>
<dbReference type="Pfam" id="PF20436">
    <property type="entry name" value="LonB_AAA-LID"/>
    <property type="match status" value="1"/>
</dbReference>
<dbReference type="EC" id="3.4.21.53" evidence="2"/>
<dbReference type="Gene3D" id="3.40.50.300">
    <property type="entry name" value="P-loop containing nucleotide triphosphate hydrolases"/>
    <property type="match status" value="1"/>
</dbReference>
<keyword evidence="2" id="KW-0378">Hydrolase</keyword>
<dbReference type="SUPFAM" id="SSF54211">
    <property type="entry name" value="Ribosomal protein S5 domain 2-like"/>
    <property type="match status" value="1"/>
</dbReference>
<dbReference type="KEGG" id="mbac:BN1209_0974"/>
<dbReference type="Gene3D" id="3.30.230.10">
    <property type="match status" value="1"/>
</dbReference>
<dbReference type="Pfam" id="PF05362">
    <property type="entry name" value="Lon_C"/>
    <property type="match status" value="1"/>
</dbReference>
<gene>
    <name evidence="4" type="ORF">BN1209_0974</name>
</gene>
<evidence type="ECO:0000313" key="5">
    <source>
        <dbReference type="Proteomes" id="UP000056322"/>
    </source>
</evidence>
<dbReference type="Gene3D" id="1.10.8.60">
    <property type="match status" value="1"/>
</dbReference>
<feature type="active site" evidence="2">
    <location>
        <position position="599"/>
    </location>
</feature>
<dbReference type="InterPro" id="IPR046843">
    <property type="entry name" value="LonB_AAA-LID"/>
</dbReference>
<dbReference type="InterPro" id="IPR014721">
    <property type="entry name" value="Ribsml_uS5_D2-typ_fold_subgr"/>
</dbReference>
<dbReference type="GO" id="GO:0004252">
    <property type="term" value="F:serine-type endopeptidase activity"/>
    <property type="evidence" value="ECO:0007669"/>
    <property type="project" value="UniProtKB-UniRule"/>
</dbReference>
<proteinExistence type="inferred from homology"/>
<name>A0A0B7IUN0_9PROT</name>
<dbReference type="AlphaFoldDB" id="A0A0B7IUN0"/>
<dbReference type="InterPro" id="IPR020568">
    <property type="entry name" value="Ribosomal_Su5_D2-typ_SF"/>
</dbReference>
<sequence length="746" mass="81645">MSLSLKSSQLNLPLQAIDLGFANTSTLNLDSFPQWIGQSDAEQAANFGLSIFEPGFNMLVLGESGSGRKSLTLQAIQTASAKRPKPHDLVLLYHFETPEKPLALYLNAGHGVRLRVEMDAFIRQMIKCIPALIAQTAAKEEAKPEKAASSDAESKESDNISSVEIKLAEQLKHALEAFFTEQFARLIMIVKGDASPFAMAELLKFDLYLAALMRDVCENIEIFNQSAGSDNEGLLEGFLGRFRVNVMVDNASYLDNPSLGSPVIFDDDPTFSSLFGGLESAESSSNTADFMRLRAGNLLKAHGGTLMLYLRDINADQQSGVQIFEKLHRFLRNGSIQIEEASGTPGPNAGIHFAPEALAADVKLVFIATREEYYALQDELPEFARYFQIKVDFVESMQANQASYLAIAGLIATFCHQHALKPFDANAVVKLIRFMQRTIDDQTRIGTRFSLLERLVLESAVMANLAASEFVRADDVQAALDARRKRHNSPERQLRESMIDGEVMINVTGEQIGQINGLTHIDLGDMSFGSPVRISARCYAGAEGVINIDREVAMTGPNHDKGLMILRSWLSASFSSLTPLSLTASLVFEQEYYGVEGDSASCAELYALLSALSGVPIKQGLAVTGAMNQHGEVMAIGGLNEKIEGYFRICKAIGLDGKQGVLIPSRNLAHLLLDDEVIEAVNAGQFHIYPVTNVLEAIELLTDVPAGAWSGDRYAQNSVLGKAQHHLETFRTALQHNRAIQLKNPR</sequence>
<keyword evidence="2" id="KW-0720">Serine protease</keyword>
<dbReference type="RefSeq" id="WP_045751197.1">
    <property type="nucleotide sequence ID" value="NZ_LN794158.1"/>
</dbReference>
<dbReference type="Pfam" id="PF13654">
    <property type="entry name" value="AAA_32"/>
    <property type="match status" value="1"/>
</dbReference>
<dbReference type="InterPro" id="IPR046844">
    <property type="entry name" value="Lon-like_helical"/>
</dbReference>
<dbReference type="Pfam" id="PF20437">
    <property type="entry name" value="LonC_helical"/>
    <property type="match status" value="1"/>
</dbReference>
<organism evidence="4 5">
    <name type="scientific">Candidatus Methylopumilus turicensis</name>
    <dbReference type="NCBI Taxonomy" id="1581680"/>
    <lineage>
        <taxon>Bacteria</taxon>
        <taxon>Pseudomonadati</taxon>
        <taxon>Pseudomonadota</taxon>
        <taxon>Betaproteobacteria</taxon>
        <taxon>Nitrosomonadales</taxon>
        <taxon>Methylophilaceae</taxon>
        <taxon>Candidatus Methylopumilus</taxon>
    </lineage>
</organism>
<dbReference type="GO" id="GO:0005524">
    <property type="term" value="F:ATP binding"/>
    <property type="evidence" value="ECO:0007669"/>
    <property type="project" value="InterPro"/>
</dbReference>
<evidence type="ECO:0000313" key="4">
    <source>
        <dbReference type="EMBL" id="CEN56016.1"/>
    </source>
</evidence>
<dbReference type="GO" id="GO:0030163">
    <property type="term" value="P:protein catabolic process"/>
    <property type="evidence" value="ECO:0007669"/>
    <property type="project" value="InterPro"/>
</dbReference>